<evidence type="ECO:0000256" key="9">
    <source>
        <dbReference type="PROSITE-ProRule" id="PRU10141"/>
    </source>
</evidence>
<evidence type="ECO:0000256" key="5">
    <source>
        <dbReference type="ARBA" id="ARBA00022777"/>
    </source>
</evidence>
<feature type="compositionally biased region" description="Basic and acidic residues" evidence="11">
    <location>
        <begin position="316"/>
        <end position="332"/>
    </location>
</feature>
<evidence type="ECO:0000256" key="1">
    <source>
        <dbReference type="ARBA" id="ARBA00012513"/>
    </source>
</evidence>
<name>A0A7J0EPY5_9ERIC</name>
<dbReference type="GO" id="GO:0005524">
    <property type="term" value="F:ATP binding"/>
    <property type="evidence" value="ECO:0007669"/>
    <property type="project" value="UniProtKB-UniRule"/>
</dbReference>
<keyword evidence="2 10" id="KW-0723">Serine/threonine-protein kinase</keyword>
<keyword evidence="6 9" id="KW-0067">ATP-binding</keyword>
<feature type="compositionally biased region" description="Acidic residues" evidence="11">
    <location>
        <begin position="291"/>
        <end position="315"/>
    </location>
</feature>
<evidence type="ECO:0000256" key="3">
    <source>
        <dbReference type="ARBA" id="ARBA00022679"/>
    </source>
</evidence>
<comment type="caution">
    <text evidence="13">The sequence shown here is derived from an EMBL/GenBank/DDBJ whole genome shotgun (WGS) entry which is preliminary data.</text>
</comment>
<keyword evidence="4 9" id="KW-0547">Nucleotide-binding</keyword>
<reference evidence="13 14" key="1">
    <citation type="submission" date="2019-07" db="EMBL/GenBank/DDBJ databases">
        <title>De Novo Assembly of kiwifruit Actinidia rufa.</title>
        <authorList>
            <person name="Sugita-Konishi S."/>
            <person name="Sato K."/>
            <person name="Mori E."/>
            <person name="Abe Y."/>
            <person name="Kisaki G."/>
            <person name="Hamano K."/>
            <person name="Suezawa K."/>
            <person name="Otani M."/>
            <person name="Fukuda T."/>
            <person name="Manabe T."/>
            <person name="Gomi K."/>
            <person name="Tabuchi M."/>
            <person name="Akimitsu K."/>
            <person name="Kataoka I."/>
        </authorList>
    </citation>
    <scope>NUCLEOTIDE SEQUENCE [LARGE SCALE GENOMIC DNA]</scope>
    <source>
        <strain evidence="14">cv. Fuchu</strain>
    </source>
</reference>
<keyword evidence="5 13" id="KW-0418">Kinase</keyword>
<dbReference type="PROSITE" id="PS00107">
    <property type="entry name" value="PROTEIN_KINASE_ATP"/>
    <property type="match status" value="1"/>
</dbReference>
<dbReference type="GO" id="GO:0006970">
    <property type="term" value="P:response to osmotic stress"/>
    <property type="evidence" value="ECO:0007669"/>
    <property type="project" value="UniProtKB-ARBA"/>
</dbReference>
<dbReference type="Proteomes" id="UP000585474">
    <property type="component" value="Unassembled WGS sequence"/>
</dbReference>
<dbReference type="PANTHER" id="PTHR24343">
    <property type="entry name" value="SERINE/THREONINE KINASE"/>
    <property type="match status" value="1"/>
</dbReference>
<feature type="region of interest" description="Disordered" evidence="11">
    <location>
        <begin position="278"/>
        <end position="332"/>
    </location>
</feature>
<dbReference type="AlphaFoldDB" id="A0A7J0EPY5"/>
<gene>
    <name evidence="13" type="ORF">Acr_06g0004780</name>
</gene>
<dbReference type="GO" id="GO:0004674">
    <property type="term" value="F:protein serine/threonine kinase activity"/>
    <property type="evidence" value="ECO:0007669"/>
    <property type="project" value="UniProtKB-KW"/>
</dbReference>
<evidence type="ECO:0000313" key="14">
    <source>
        <dbReference type="Proteomes" id="UP000585474"/>
    </source>
</evidence>
<comment type="catalytic activity">
    <reaction evidence="7">
        <text>L-threonyl-[protein] + ATP = O-phospho-L-threonyl-[protein] + ADP + H(+)</text>
        <dbReference type="Rhea" id="RHEA:46608"/>
        <dbReference type="Rhea" id="RHEA-COMP:11060"/>
        <dbReference type="Rhea" id="RHEA-COMP:11605"/>
        <dbReference type="ChEBI" id="CHEBI:15378"/>
        <dbReference type="ChEBI" id="CHEBI:30013"/>
        <dbReference type="ChEBI" id="CHEBI:30616"/>
        <dbReference type="ChEBI" id="CHEBI:61977"/>
        <dbReference type="ChEBI" id="CHEBI:456216"/>
        <dbReference type="EC" id="2.7.11.1"/>
    </reaction>
</comment>
<proteinExistence type="inferred from homology"/>
<evidence type="ECO:0000256" key="6">
    <source>
        <dbReference type="ARBA" id="ARBA00022840"/>
    </source>
</evidence>
<organism evidence="13 14">
    <name type="scientific">Actinidia rufa</name>
    <dbReference type="NCBI Taxonomy" id="165716"/>
    <lineage>
        <taxon>Eukaryota</taxon>
        <taxon>Viridiplantae</taxon>
        <taxon>Streptophyta</taxon>
        <taxon>Embryophyta</taxon>
        <taxon>Tracheophyta</taxon>
        <taxon>Spermatophyta</taxon>
        <taxon>Magnoliopsida</taxon>
        <taxon>eudicotyledons</taxon>
        <taxon>Gunneridae</taxon>
        <taxon>Pentapetalae</taxon>
        <taxon>asterids</taxon>
        <taxon>Ericales</taxon>
        <taxon>Actinidiaceae</taxon>
        <taxon>Actinidia</taxon>
    </lineage>
</organism>
<dbReference type="EC" id="2.7.11.1" evidence="1"/>
<evidence type="ECO:0000256" key="7">
    <source>
        <dbReference type="ARBA" id="ARBA00047899"/>
    </source>
</evidence>
<dbReference type="Gene3D" id="1.10.510.10">
    <property type="entry name" value="Transferase(Phosphotransferase) domain 1"/>
    <property type="match status" value="1"/>
</dbReference>
<dbReference type="InterPro" id="IPR011009">
    <property type="entry name" value="Kinase-like_dom_sf"/>
</dbReference>
<evidence type="ECO:0000313" key="13">
    <source>
        <dbReference type="EMBL" id="GFY88538.1"/>
    </source>
</evidence>
<evidence type="ECO:0000256" key="8">
    <source>
        <dbReference type="ARBA" id="ARBA00048679"/>
    </source>
</evidence>
<dbReference type="InterPro" id="IPR008271">
    <property type="entry name" value="Ser/Thr_kinase_AS"/>
</dbReference>
<dbReference type="InterPro" id="IPR017441">
    <property type="entry name" value="Protein_kinase_ATP_BS"/>
</dbReference>
<evidence type="ECO:0000256" key="4">
    <source>
        <dbReference type="ARBA" id="ARBA00022741"/>
    </source>
</evidence>
<dbReference type="PROSITE" id="PS00108">
    <property type="entry name" value="PROTEIN_KINASE_ST"/>
    <property type="match status" value="1"/>
</dbReference>
<dbReference type="InterPro" id="IPR000719">
    <property type="entry name" value="Prot_kinase_dom"/>
</dbReference>
<comment type="similarity">
    <text evidence="10">Belongs to the protein kinase superfamily.</text>
</comment>
<accession>A0A7J0EPY5</accession>
<keyword evidence="14" id="KW-1185">Reference proteome</keyword>
<feature type="domain" description="Protein kinase" evidence="12">
    <location>
        <begin position="1"/>
        <end position="235"/>
    </location>
</feature>
<dbReference type="PROSITE" id="PS50011">
    <property type="entry name" value="PROTEIN_KINASE_DOM"/>
    <property type="match status" value="1"/>
</dbReference>
<sequence>MEKYELVKDIGSGNFGVARLMRNKETKELVAMKYIERGRKVVLTPTHLAIVMEYAAGGELFERICSAGRFSEDEARYFFQQLISGVNYCHSMQICHRDLKLENTLLDGSPAPRLKICDFGYSKSSLLHSRPKSTVGTPAYIAPEVLNRREYDGKLADVWSCGVTLYVMLVGAYPFEDQEDPKNFRKTIQRIMAVNYKIPDYVHISQDCRHLLSRIFVANPSRRITIREIKTHPWFLKNLPRELTETAQVMYYRKENPSFSLQSAEDIMKIVEEAKTSPPASRSIGGFGWGVEEDEGKEEEEEEEEPEEEDDDEDEYDKRVKEVHASGEFHLT</sequence>
<keyword evidence="3" id="KW-0808">Transferase</keyword>
<evidence type="ECO:0000259" key="12">
    <source>
        <dbReference type="PROSITE" id="PS50011"/>
    </source>
</evidence>
<protein>
    <recommendedName>
        <fullName evidence="1">non-specific serine/threonine protein kinase</fullName>
        <ecNumber evidence="1">2.7.11.1</ecNumber>
    </recommendedName>
</protein>
<feature type="binding site" evidence="9">
    <location>
        <position position="33"/>
    </location>
    <ligand>
        <name>ATP</name>
        <dbReference type="ChEBI" id="CHEBI:30616"/>
    </ligand>
</feature>
<dbReference type="FunFam" id="1.10.510.10:FF:000132">
    <property type="entry name" value="Serine/threonine-protein kinase SRK2A"/>
    <property type="match status" value="1"/>
</dbReference>
<comment type="catalytic activity">
    <reaction evidence="8">
        <text>L-seryl-[protein] + ATP = O-phospho-L-seryl-[protein] + ADP + H(+)</text>
        <dbReference type="Rhea" id="RHEA:17989"/>
        <dbReference type="Rhea" id="RHEA-COMP:9863"/>
        <dbReference type="Rhea" id="RHEA-COMP:11604"/>
        <dbReference type="ChEBI" id="CHEBI:15378"/>
        <dbReference type="ChEBI" id="CHEBI:29999"/>
        <dbReference type="ChEBI" id="CHEBI:30616"/>
        <dbReference type="ChEBI" id="CHEBI:83421"/>
        <dbReference type="ChEBI" id="CHEBI:456216"/>
        <dbReference type="EC" id="2.7.11.1"/>
    </reaction>
</comment>
<dbReference type="EMBL" id="BJWL01000006">
    <property type="protein sequence ID" value="GFY88538.1"/>
    <property type="molecule type" value="Genomic_DNA"/>
</dbReference>
<dbReference type="OrthoDB" id="193931at2759"/>
<evidence type="ECO:0000256" key="10">
    <source>
        <dbReference type="RuleBase" id="RU000304"/>
    </source>
</evidence>
<evidence type="ECO:0000256" key="11">
    <source>
        <dbReference type="SAM" id="MobiDB-lite"/>
    </source>
</evidence>
<dbReference type="SMART" id="SM00220">
    <property type="entry name" value="S_TKc"/>
    <property type="match status" value="1"/>
</dbReference>
<dbReference type="PANTHER" id="PTHR24343:SF376">
    <property type="entry name" value="SERINE_THREONINE-PROTEIN KINASE SRK2A-RELATED"/>
    <property type="match status" value="1"/>
</dbReference>
<evidence type="ECO:0000256" key="2">
    <source>
        <dbReference type="ARBA" id="ARBA00022527"/>
    </source>
</evidence>
<dbReference type="SUPFAM" id="SSF56112">
    <property type="entry name" value="Protein kinase-like (PK-like)"/>
    <property type="match status" value="1"/>
</dbReference>
<dbReference type="Pfam" id="PF00069">
    <property type="entry name" value="Pkinase"/>
    <property type="match status" value="1"/>
</dbReference>